<protein>
    <recommendedName>
        <fullName evidence="8">Glucose-6-phosphate isomerase</fullName>
        <shortName evidence="8">GPI</shortName>
        <ecNumber evidence="8">5.3.1.9</ecNumber>
    </recommendedName>
    <alternativeName>
        <fullName evidence="8">Phosphoglucose isomerase</fullName>
        <shortName evidence="8">PGI</shortName>
    </alternativeName>
    <alternativeName>
        <fullName evidence="8">Phosphohexose isomerase</fullName>
        <shortName evidence="8">PHI</shortName>
    </alternativeName>
</protein>
<dbReference type="InterPro" id="IPR046348">
    <property type="entry name" value="SIS_dom_sf"/>
</dbReference>
<dbReference type="GO" id="GO:0097367">
    <property type="term" value="F:carbohydrate derivative binding"/>
    <property type="evidence" value="ECO:0007669"/>
    <property type="project" value="InterPro"/>
</dbReference>
<dbReference type="FunFam" id="3.40.50.10490:FF:000016">
    <property type="entry name" value="Glucose-6-phosphate isomerase"/>
    <property type="match status" value="1"/>
</dbReference>
<name>A0A1G5RUC4_9FIRM</name>
<dbReference type="PANTHER" id="PTHR11469">
    <property type="entry name" value="GLUCOSE-6-PHOSPHATE ISOMERASE"/>
    <property type="match status" value="1"/>
</dbReference>
<keyword evidence="5 8" id="KW-0324">Glycolysis</keyword>
<dbReference type="FunFam" id="3.40.50.10490:FF:000015">
    <property type="entry name" value="Glucose-6-phosphate isomerase"/>
    <property type="match status" value="1"/>
</dbReference>
<dbReference type="InterPro" id="IPR001672">
    <property type="entry name" value="G6P_Isomerase"/>
</dbReference>
<dbReference type="PANTHER" id="PTHR11469:SF1">
    <property type="entry name" value="GLUCOSE-6-PHOSPHATE ISOMERASE"/>
    <property type="match status" value="1"/>
</dbReference>
<feature type="active site" description="Proton donor" evidence="8">
    <location>
        <position position="288"/>
    </location>
</feature>
<dbReference type="NCBIfam" id="NF010697">
    <property type="entry name" value="PRK14097.1"/>
    <property type="match status" value="1"/>
</dbReference>
<evidence type="ECO:0000256" key="6">
    <source>
        <dbReference type="ARBA" id="ARBA00023235"/>
    </source>
</evidence>
<evidence type="ECO:0000256" key="4">
    <source>
        <dbReference type="ARBA" id="ARBA00022490"/>
    </source>
</evidence>
<comment type="catalytic activity">
    <reaction evidence="7 8 9">
        <text>alpha-D-glucose 6-phosphate = beta-D-fructose 6-phosphate</text>
        <dbReference type="Rhea" id="RHEA:11816"/>
        <dbReference type="ChEBI" id="CHEBI:57634"/>
        <dbReference type="ChEBI" id="CHEBI:58225"/>
        <dbReference type="EC" id="5.3.1.9"/>
    </reaction>
</comment>
<comment type="subcellular location">
    <subcellularLocation>
        <location evidence="8">Cytoplasm</location>
    </subcellularLocation>
</comment>
<evidence type="ECO:0000256" key="2">
    <source>
        <dbReference type="ARBA" id="ARBA00006604"/>
    </source>
</evidence>
<dbReference type="GO" id="GO:0005829">
    <property type="term" value="C:cytosol"/>
    <property type="evidence" value="ECO:0007669"/>
    <property type="project" value="TreeGrafter"/>
</dbReference>
<dbReference type="Gene3D" id="3.40.50.10490">
    <property type="entry name" value="Glucose-6-phosphate isomerase like protein, domain 1"/>
    <property type="match status" value="2"/>
</dbReference>
<organism evidence="10 11">
    <name type="scientific">Acidaminobacter hydrogenoformans DSM 2784</name>
    <dbReference type="NCBI Taxonomy" id="1120920"/>
    <lineage>
        <taxon>Bacteria</taxon>
        <taxon>Bacillati</taxon>
        <taxon>Bacillota</taxon>
        <taxon>Clostridia</taxon>
        <taxon>Peptostreptococcales</taxon>
        <taxon>Acidaminobacteraceae</taxon>
        <taxon>Acidaminobacter</taxon>
    </lineage>
</organism>
<evidence type="ECO:0000256" key="8">
    <source>
        <dbReference type="HAMAP-Rule" id="MF_00473"/>
    </source>
</evidence>
<dbReference type="Pfam" id="PF00342">
    <property type="entry name" value="PGI"/>
    <property type="match status" value="1"/>
</dbReference>
<evidence type="ECO:0000313" key="11">
    <source>
        <dbReference type="Proteomes" id="UP000199208"/>
    </source>
</evidence>
<evidence type="ECO:0000256" key="3">
    <source>
        <dbReference type="ARBA" id="ARBA00022432"/>
    </source>
</evidence>
<dbReference type="InterPro" id="IPR018189">
    <property type="entry name" value="Phosphoglucose_isomerase_CS"/>
</dbReference>
<comment type="function">
    <text evidence="8">Catalyzes the reversible isomerization of glucose-6-phosphate to fructose-6-phosphate.</text>
</comment>
<dbReference type="InterPro" id="IPR035476">
    <property type="entry name" value="SIS_PGI_1"/>
</dbReference>
<dbReference type="CDD" id="cd05015">
    <property type="entry name" value="SIS_PGI_1"/>
    <property type="match status" value="1"/>
</dbReference>
<dbReference type="RefSeq" id="WP_092589691.1">
    <property type="nucleotide sequence ID" value="NZ_FMWL01000003.1"/>
</dbReference>
<dbReference type="UniPathway" id="UPA00138"/>
<dbReference type="GO" id="GO:0006094">
    <property type="term" value="P:gluconeogenesis"/>
    <property type="evidence" value="ECO:0007669"/>
    <property type="project" value="UniProtKB-UniRule"/>
</dbReference>
<dbReference type="GO" id="GO:0006096">
    <property type="term" value="P:glycolytic process"/>
    <property type="evidence" value="ECO:0007669"/>
    <property type="project" value="UniProtKB-UniRule"/>
</dbReference>
<dbReference type="CDD" id="cd05016">
    <property type="entry name" value="SIS_PGI_2"/>
    <property type="match status" value="1"/>
</dbReference>
<keyword evidence="11" id="KW-1185">Reference proteome</keyword>
<feature type="active site" evidence="8">
    <location>
        <position position="423"/>
    </location>
</feature>
<dbReference type="Proteomes" id="UP000199208">
    <property type="component" value="Unassembled WGS sequence"/>
</dbReference>
<keyword evidence="3 8" id="KW-0312">Gluconeogenesis</keyword>
<comment type="pathway">
    <text evidence="8">Carbohydrate biosynthesis; gluconeogenesis.</text>
</comment>
<dbReference type="SUPFAM" id="SSF53697">
    <property type="entry name" value="SIS domain"/>
    <property type="match status" value="1"/>
</dbReference>
<dbReference type="GO" id="GO:0051156">
    <property type="term" value="P:glucose 6-phosphate metabolic process"/>
    <property type="evidence" value="ECO:0007669"/>
    <property type="project" value="TreeGrafter"/>
</dbReference>
<dbReference type="OrthoDB" id="140919at2"/>
<proteinExistence type="inferred from homology"/>
<dbReference type="PROSITE" id="PS00174">
    <property type="entry name" value="P_GLUCOSE_ISOMERASE_2"/>
    <property type="match status" value="1"/>
</dbReference>
<dbReference type="PROSITE" id="PS51463">
    <property type="entry name" value="P_GLUCOSE_ISOMERASE_3"/>
    <property type="match status" value="1"/>
</dbReference>
<evidence type="ECO:0000313" key="10">
    <source>
        <dbReference type="EMBL" id="SCZ77694.1"/>
    </source>
</evidence>
<keyword evidence="4 8" id="KW-0963">Cytoplasm</keyword>
<sequence>MAGLKLNLNYSGIQESQLDNMKEMVRAAQQMLESGTGAGNDFIGWVHLPDQFDMALMDRIEACASRLREKCDVLVVVGIGGSYLGTRAVSEALRDPMEHIRRFCSRENPVILYAGHHLEERYMENLLGALDDLEVCVNVISKSGTTTEPAIAFRMLKSYMENRYGAEGAKERIVATTDKARGALRTLADEQGYETFVIEDDIGGRYSVLTPVGLLPLAISGVDVRALLEGAKAAYMEYLNPELSDNQCFRYAAARTILQDQGKVVEILANYDPSLQYISEWWKQLYGESEGKDGRGIFPASVQFSTDLHSMGQYIQDGRRMIFETVLLVTDLEGSLKVTEDQQDLDGLNFLAGKSLREINFKAFEGTLLAHVAGGTPNLVIELEKLDAYHLGQLLYFFEKACGISGYLLGVNPFDQPGVEAYKKNMFALLGKPGYEAHRQTLEAALKRL</sequence>
<dbReference type="EMBL" id="FMWL01000003">
    <property type="protein sequence ID" value="SCZ77694.1"/>
    <property type="molecule type" value="Genomic_DNA"/>
</dbReference>
<dbReference type="AlphaFoldDB" id="A0A1G5RUC4"/>
<gene>
    <name evidence="8" type="primary">pgi</name>
    <name evidence="10" type="ORF">SAMN03080599_00892</name>
</gene>
<dbReference type="UniPathway" id="UPA00109">
    <property type="reaction ID" value="UER00181"/>
</dbReference>
<comment type="pathway">
    <text evidence="1 8 9">Carbohydrate degradation; glycolysis; D-glyceraldehyde 3-phosphate and glycerone phosphate from D-glucose: step 2/4.</text>
</comment>
<dbReference type="GO" id="GO:0004347">
    <property type="term" value="F:glucose-6-phosphate isomerase activity"/>
    <property type="evidence" value="ECO:0007669"/>
    <property type="project" value="UniProtKB-UniRule"/>
</dbReference>
<evidence type="ECO:0000256" key="7">
    <source>
        <dbReference type="ARBA" id="ARBA00029321"/>
    </source>
</evidence>
<dbReference type="GO" id="GO:0048029">
    <property type="term" value="F:monosaccharide binding"/>
    <property type="evidence" value="ECO:0007669"/>
    <property type="project" value="TreeGrafter"/>
</dbReference>
<reference evidence="10 11" key="1">
    <citation type="submission" date="2016-10" db="EMBL/GenBank/DDBJ databases">
        <authorList>
            <person name="de Groot N.N."/>
        </authorList>
    </citation>
    <scope>NUCLEOTIDE SEQUENCE [LARGE SCALE GENOMIC DNA]</scope>
    <source>
        <strain evidence="10 11">DSM 2784</strain>
    </source>
</reference>
<dbReference type="PROSITE" id="PS00765">
    <property type="entry name" value="P_GLUCOSE_ISOMERASE_1"/>
    <property type="match status" value="1"/>
</dbReference>
<accession>A0A1G5RUC4</accession>
<keyword evidence="6 8" id="KW-0413">Isomerase</keyword>
<comment type="similarity">
    <text evidence="2 8 9">Belongs to the GPI family.</text>
</comment>
<evidence type="ECO:0000256" key="9">
    <source>
        <dbReference type="RuleBase" id="RU000612"/>
    </source>
</evidence>
<evidence type="ECO:0000256" key="1">
    <source>
        <dbReference type="ARBA" id="ARBA00004926"/>
    </source>
</evidence>
<dbReference type="InterPro" id="IPR035482">
    <property type="entry name" value="SIS_PGI_2"/>
</dbReference>
<dbReference type="STRING" id="1120920.SAMN03080599_00892"/>
<evidence type="ECO:0000256" key="5">
    <source>
        <dbReference type="ARBA" id="ARBA00023152"/>
    </source>
</evidence>
<comment type="caution">
    <text evidence="8">Lacks conserved residue(s) required for the propagation of feature annotation.</text>
</comment>
<dbReference type="EC" id="5.3.1.9" evidence="8"/>
<dbReference type="PRINTS" id="PR00662">
    <property type="entry name" value="G6PISOMERASE"/>
</dbReference>
<dbReference type="HAMAP" id="MF_00473">
    <property type="entry name" value="G6P_isomerase"/>
    <property type="match status" value="1"/>
</dbReference>